<reference evidence="2" key="1">
    <citation type="submission" date="2021-03" db="EMBL/GenBank/DDBJ databases">
        <title>Draft genome sequence of rust myrtle Austropuccinia psidii MF-1, a brazilian biotype.</title>
        <authorList>
            <person name="Quecine M.C."/>
            <person name="Pachon D.M.R."/>
            <person name="Bonatelli M.L."/>
            <person name="Correr F.H."/>
            <person name="Franceschini L.M."/>
            <person name="Leite T.F."/>
            <person name="Margarido G.R.A."/>
            <person name="Almeida C.A."/>
            <person name="Ferrarezi J.A."/>
            <person name="Labate C.A."/>
        </authorList>
    </citation>
    <scope>NUCLEOTIDE SEQUENCE</scope>
    <source>
        <strain evidence="2">MF-1</strain>
    </source>
</reference>
<protein>
    <submittedName>
        <fullName evidence="2">Uncharacterized protein</fullName>
    </submittedName>
</protein>
<sequence>MPFGGQQGNHAPSASTPPSPPRSSRPAWALPGQRSNRPRLTLVPERPAPRFQSNWSTQSVCGDGPQSPPRHMSESQWLVFKTALDSINEASNIQNAPPSDQQGGRFFSILDSSRPAFQSESRFVSLFPLGEVSEYTGSADSSASTPPGANSRASPKTNVSQSPKATSKEKTAIIPSPVVPTSPMRRETNLTSRGRPLRRPSRESTHQESLPQKARSSRRLTLANQVTQNEAPDQVTARASVRTQKSPLEEKPKGLLGQGIQTDKVPTDSFSKGKRKDNLRKTAKSKPNKQLSKKKEQASVSFRKQKATSSLGTKKKPSLKQHAGPSVESMSLTKAKNYRNTQTLNSTQVIPLRRSLRLMSKGRISYPK</sequence>
<accession>A0A9Q3H806</accession>
<gene>
    <name evidence="2" type="ORF">O181_032220</name>
</gene>
<feature type="compositionally biased region" description="Polar residues" evidence="1">
    <location>
        <begin position="328"/>
        <end position="346"/>
    </location>
</feature>
<evidence type="ECO:0000313" key="3">
    <source>
        <dbReference type="Proteomes" id="UP000765509"/>
    </source>
</evidence>
<comment type="caution">
    <text evidence="2">The sequence shown here is derived from an EMBL/GenBank/DDBJ whole genome shotgun (WGS) entry which is preliminary data.</text>
</comment>
<name>A0A9Q3H806_9BASI</name>
<feature type="compositionally biased region" description="Polar residues" evidence="1">
    <location>
        <begin position="135"/>
        <end position="165"/>
    </location>
</feature>
<organism evidence="2 3">
    <name type="scientific">Austropuccinia psidii MF-1</name>
    <dbReference type="NCBI Taxonomy" id="1389203"/>
    <lineage>
        <taxon>Eukaryota</taxon>
        <taxon>Fungi</taxon>
        <taxon>Dikarya</taxon>
        <taxon>Basidiomycota</taxon>
        <taxon>Pucciniomycotina</taxon>
        <taxon>Pucciniomycetes</taxon>
        <taxon>Pucciniales</taxon>
        <taxon>Sphaerophragmiaceae</taxon>
        <taxon>Austropuccinia</taxon>
    </lineage>
</organism>
<evidence type="ECO:0000313" key="2">
    <source>
        <dbReference type="EMBL" id="MBW0492505.1"/>
    </source>
</evidence>
<dbReference type="AlphaFoldDB" id="A0A9Q3H806"/>
<evidence type="ECO:0000256" key="1">
    <source>
        <dbReference type="SAM" id="MobiDB-lite"/>
    </source>
</evidence>
<feature type="compositionally biased region" description="Polar residues" evidence="1">
    <location>
        <begin position="298"/>
        <end position="312"/>
    </location>
</feature>
<feature type="compositionally biased region" description="Polar residues" evidence="1">
    <location>
        <begin position="51"/>
        <end position="60"/>
    </location>
</feature>
<dbReference type="EMBL" id="AVOT02011615">
    <property type="protein sequence ID" value="MBW0492505.1"/>
    <property type="molecule type" value="Genomic_DNA"/>
</dbReference>
<proteinExistence type="predicted"/>
<feature type="region of interest" description="Disordered" evidence="1">
    <location>
        <begin position="134"/>
        <end position="346"/>
    </location>
</feature>
<feature type="compositionally biased region" description="Polar residues" evidence="1">
    <location>
        <begin position="222"/>
        <end position="231"/>
    </location>
</feature>
<dbReference type="Proteomes" id="UP000765509">
    <property type="component" value="Unassembled WGS sequence"/>
</dbReference>
<keyword evidence="3" id="KW-1185">Reference proteome</keyword>
<feature type="region of interest" description="Disordered" evidence="1">
    <location>
        <begin position="1"/>
        <end position="74"/>
    </location>
</feature>
<feature type="compositionally biased region" description="Basic residues" evidence="1">
    <location>
        <begin position="272"/>
        <end position="287"/>
    </location>
</feature>